<reference evidence="1" key="1">
    <citation type="submission" date="2023-10" db="EMBL/GenBank/DDBJ databases">
        <authorList>
            <person name="Chen Y."/>
            <person name="Shah S."/>
            <person name="Dougan E. K."/>
            <person name="Thang M."/>
            <person name="Chan C."/>
        </authorList>
    </citation>
    <scope>NUCLEOTIDE SEQUENCE [LARGE SCALE GENOMIC DNA]</scope>
</reference>
<name>A0ABN9W808_9DINO</name>
<proteinExistence type="predicted"/>
<protein>
    <submittedName>
        <fullName evidence="1">Uncharacterized protein</fullName>
    </submittedName>
</protein>
<organism evidence="1 2">
    <name type="scientific">Prorocentrum cordatum</name>
    <dbReference type="NCBI Taxonomy" id="2364126"/>
    <lineage>
        <taxon>Eukaryota</taxon>
        <taxon>Sar</taxon>
        <taxon>Alveolata</taxon>
        <taxon>Dinophyceae</taxon>
        <taxon>Prorocentrales</taxon>
        <taxon>Prorocentraceae</taxon>
        <taxon>Prorocentrum</taxon>
    </lineage>
</organism>
<comment type="caution">
    <text evidence="1">The sequence shown here is derived from an EMBL/GenBank/DDBJ whole genome shotgun (WGS) entry which is preliminary data.</text>
</comment>
<gene>
    <name evidence="1" type="ORF">PCOR1329_LOCUS64842</name>
</gene>
<evidence type="ECO:0000313" key="2">
    <source>
        <dbReference type="Proteomes" id="UP001189429"/>
    </source>
</evidence>
<keyword evidence="2" id="KW-1185">Reference proteome</keyword>
<dbReference type="EMBL" id="CAUYUJ010018281">
    <property type="protein sequence ID" value="CAK0882272.1"/>
    <property type="molecule type" value="Genomic_DNA"/>
</dbReference>
<sequence length="209" mass="22711">MLQQGPLGEAAAGVLVTSFDGYLRPSSAPRISGADVHFAAAAVGRGYPRVTVAIAPLHAGDGGEPRPRLKNNDHDMTPVFGDQASLKAGRSFVAELLVRLQSQRPPHQPLFPLKLPEYERHFNGAVDALHLSRLDITPQRARHGGPSVDAARGLRSIAEIQKRGTWRAASSVRRYEMAGALMRQLEKVPRPLLQSFPAKLVQLKAALLR</sequence>
<accession>A0ABN9W808</accession>
<dbReference type="Proteomes" id="UP001189429">
    <property type="component" value="Unassembled WGS sequence"/>
</dbReference>
<evidence type="ECO:0000313" key="1">
    <source>
        <dbReference type="EMBL" id="CAK0882272.1"/>
    </source>
</evidence>